<name>A0AC34QHL0_9BILA</name>
<sequence length="343" mass="38632">MENSPEYGTKKKIKNKVRVDWYDSPNCETSQRFPIRRKAPESDTHGKSSFDDDILAFDSNEEDLPFSDLIRAKSKNSVLDDTHVQAEEKRRLEDELKKGWQTVKKSTALEKLVADKNSTRSQNSSVNSNLNTPTKAVESLVLNTPEEKVLGGSLYTGKTPTKVLLTKLPVFTPPSAPLAHSTPKTGFLRRPMQPNNVEALINQELHDSFDDSFDDWDYADTQKPPQKHTNNVLSKPKNSTTLPSKQIVPETPPHRQEKSDSTILSCETTHVSASFCTPKSTTLRKRVADTNSGISPIFKRIKSMETSFIESPNTRLIKSKSFQPVPTPLDDFEDDFYDDSPFD</sequence>
<reference evidence="2" key="1">
    <citation type="submission" date="2022-11" db="UniProtKB">
        <authorList>
            <consortium name="WormBaseParasite"/>
        </authorList>
    </citation>
    <scope>IDENTIFICATION</scope>
</reference>
<dbReference type="Proteomes" id="UP000887576">
    <property type="component" value="Unplaced"/>
</dbReference>
<dbReference type="WBParaSite" id="JU765_v2.g16532.t1">
    <property type="protein sequence ID" value="JU765_v2.g16532.t1"/>
    <property type="gene ID" value="JU765_v2.g16532"/>
</dbReference>
<organism evidence="1 2">
    <name type="scientific">Panagrolaimus sp. JU765</name>
    <dbReference type="NCBI Taxonomy" id="591449"/>
    <lineage>
        <taxon>Eukaryota</taxon>
        <taxon>Metazoa</taxon>
        <taxon>Ecdysozoa</taxon>
        <taxon>Nematoda</taxon>
        <taxon>Chromadorea</taxon>
        <taxon>Rhabditida</taxon>
        <taxon>Tylenchina</taxon>
        <taxon>Panagrolaimomorpha</taxon>
        <taxon>Panagrolaimoidea</taxon>
        <taxon>Panagrolaimidae</taxon>
        <taxon>Panagrolaimus</taxon>
    </lineage>
</organism>
<evidence type="ECO:0000313" key="2">
    <source>
        <dbReference type="WBParaSite" id="JU765_v2.g16532.t1"/>
    </source>
</evidence>
<proteinExistence type="predicted"/>
<evidence type="ECO:0000313" key="1">
    <source>
        <dbReference type="Proteomes" id="UP000887576"/>
    </source>
</evidence>
<accession>A0AC34QHL0</accession>
<protein>
    <submittedName>
        <fullName evidence="2">Uncharacterized protein</fullName>
    </submittedName>
</protein>